<accession>M0LID5</accession>
<gene>
    <name evidence="2" type="ORF">C445_13135</name>
</gene>
<dbReference type="InParanoid" id="M0LID5"/>
<dbReference type="Proteomes" id="UP000011555">
    <property type="component" value="Unassembled WGS sequence"/>
</dbReference>
<evidence type="ECO:0000256" key="1">
    <source>
        <dbReference type="SAM" id="MobiDB-lite"/>
    </source>
</evidence>
<organism evidence="2 3">
    <name type="scientific">Natronobacterium lacisalsi AJ5</name>
    <dbReference type="NCBI Taxonomy" id="358396"/>
    <lineage>
        <taxon>Archaea</taxon>
        <taxon>Methanobacteriati</taxon>
        <taxon>Methanobacteriota</taxon>
        <taxon>Stenosarchaea group</taxon>
        <taxon>Halobacteria</taxon>
        <taxon>Halobacteriales</taxon>
        <taxon>Natrialbaceae</taxon>
        <taxon>Natronobacterium</taxon>
    </lineage>
</organism>
<evidence type="ECO:0000313" key="3">
    <source>
        <dbReference type="Proteomes" id="UP000011555"/>
    </source>
</evidence>
<feature type="region of interest" description="Disordered" evidence="1">
    <location>
        <begin position="50"/>
        <end position="87"/>
    </location>
</feature>
<proteinExistence type="predicted"/>
<sequence length="87" mass="9339">MANGSVACSDERDLATAGPVWLAAGFRDSTESRTASLRVVRTLSATCRSRRYGDGNRVDDDRDDRTETGHIRIDADGHVDGGDRSAA</sequence>
<name>M0LID5_NATLA</name>
<evidence type="ECO:0000313" key="2">
    <source>
        <dbReference type="EMBL" id="EMA31760.1"/>
    </source>
</evidence>
<dbReference type="AlphaFoldDB" id="M0LID5"/>
<comment type="caution">
    <text evidence="2">The sequence shown here is derived from an EMBL/GenBank/DDBJ whole genome shotgun (WGS) entry which is preliminary data.</text>
</comment>
<protein>
    <submittedName>
        <fullName evidence="2">Uncharacterized protein</fullName>
    </submittedName>
</protein>
<feature type="compositionally biased region" description="Basic and acidic residues" evidence="1">
    <location>
        <begin position="51"/>
        <end position="87"/>
    </location>
</feature>
<keyword evidence="3" id="KW-1185">Reference proteome</keyword>
<dbReference type="EMBL" id="AOLZ01000043">
    <property type="protein sequence ID" value="EMA31760.1"/>
    <property type="molecule type" value="Genomic_DNA"/>
</dbReference>
<reference evidence="2 3" key="1">
    <citation type="journal article" date="2014" name="PLoS Genet.">
        <title>Phylogenetically driven sequencing of extremely halophilic archaea reveals strategies for static and dynamic osmo-response.</title>
        <authorList>
            <person name="Becker E.A."/>
            <person name="Seitzer P.M."/>
            <person name="Tritt A."/>
            <person name="Larsen D."/>
            <person name="Krusor M."/>
            <person name="Yao A.I."/>
            <person name="Wu D."/>
            <person name="Madern D."/>
            <person name="Eisen J.A."/>
            <person name="Darling A.E."/>
            <person name="Facciotti M.T."/>
        </authorList>
    </citation>
    <scope>NUCLEOTIDE SEQUENCE [LARGE SCALE GENOMIC DNA]</scope>
    <source>
        <strain evidence="2 3">AJ5</strain>
    </source>
</reference>